<dbReference type="Gene3D" id="1.20.1270.180">
    <property type="match status" value="1"/>
</dbReference>
<dbReference type="Pfam" id="PF07007">
    <property type="entry name" value="LprI"/>
    <property type="match status" value="1"/>
</dbReference>
<reference evidence="3 4" key="1">
    <citation type="submission" date="2020-06" db="EMBL/GenBank/DDBJ databases">
        <title>Genome sequence of Rhizobium sp strain ADMK78.</title>
        <authorList>
            <person name="Rahi P."/>
        </authorList>
    </citation>
    <scope>NUCLEOTIDE SEQUENCE [LARGE SCALE GENOMIC DNA]</scope>
    <source>
        <strain evidence="3 4">ADMK78</strain>
    </source>
</reference>
<evidence type="ECO:0000313" key="4">
    <source>
        <dbReference type="Proteomes" id="UP000308530"/>
    </source>
</evidence>
<name>A0ABX6QR57_9HYPH</name>
<accession>A0ABX6QR57</accession>
<dbReference type="EMBL" id="CP058350">
    <property type="protein sequence ID" value="QLF71089.1"/>
    <property type="molecule type" value="Genomic_DNA"/>
</dbReference>
<gene>
    <name evidence="3" type="ORF">FE840_016870</name>
</gene>
<dbReference type="PANTHER" id="PTHR39176:SF1">
    <property type="entry name" value="PERIPLASMIC PROTEIN"/>
    <property type="match status" value="1"/>
</dbReference>
<evidence type="ECO:0000313" key="3">
    <source>
        <dbReference type="EMBL" id="QLF71089.1"/>
    </source>
</evidence>
<feature type="chain" id="PRO_5046916477" evidence="1">
    <location>
        <begin position="23"/>
        <end position="139"/>
    </location>
</feature>
<dbReference type="PANTHER" id="PTHR39176">
    <property type="entry name" value="PERIPLASMIC PROTEIN-RELATED"/>
    <property type="match status" value="1"/>
</dbReference>
<keyword evidence="1" id="KW-0732">Signal</keyword>
<evidence type="ECO:0000259" key="2">
    <source>
        <dbReference type="Pfam" id="PF07007"/>
    </source>
</evidence>
<organism evidence="3 4">
    <name type="scientific">Peteryoungia desertarenae</name>
    <dbReference type="NCBI Taxonomy" id="1813451"/>
    <lineage>
        <taxon>Bacteria</taxon>
        <taxon>Pseudomonadati</taxon>
        <taxon>Pseudomonadota</taxon>
        <taxon>Alphaproteobacteria</taxon>
        <taxon>Hyphomicrobiales</taxon>
        <taxon>Rhizobiaceae</taxon>
        <taxon>Peteryoungia</taxon>
    </lineage>
</organism>
<feature type="domain" description="Lysozyme inhibitor LprI-like N-terminal" evidence="2">
    <location>
        <begin position="30"/>
        <end position="130"/>
    </location>
</feature>
<keyword evidence="4" id="KW-1185">Reference proteome</keyword>
<protein>
    <submittedName>
        <fullName evidence="3">DUF1311 domain-containing protein</fullName>
    </submittedName>
</protein>
<dbReference type="Proteomes" id="UP000308530">
    <property type="component" value="Chromosome"/>
</dbReference>
<sequence>MKTALSVLLCGCVLLMDVPASSEDEPAVDCANAMTQMDMNICAGQDYQAADDEMNAQWRKTRALLAEWDKSVESRGETASEQLLAAQRAWLSYRDRQCAVEGAAVEGGSMQPLIVASCLAKLTRLRTEDLSDLAGLYGN</sequence>
<evidence type="ECO:0000256" key="1">
    <source>
        <dbReference type="SAM" id="SignalP"/>
    </source>
</evidence>
<feature type="signal peptide" evidence="1">
    <location>
        <begin position="1"/>
        <end position="22"/>
    </location>
</feature>
<dbReference type="RefSeq" id="WP_138287784.1">
    <property type="nucleotide sequence ID" value="NZ_CP058350.1"/>
</dbReference>
<dbReference type="InterPro" id="IPR009739">
    <property type="entry name" value="LprI-like_N"/>
</dbReference>
<proteinExistence type="predicted"/>